<accession>A0ABN7S833</accession>
<organism evidence="2 3">
    <name type="scientific">Oikopleura dioica</name>
    <name type="common">Tunicate</name>
    <dbReference type="NCBI Taxonomy" id="34765"/>
    <lineage>
        <taxon>Eukaryota</taxon>
        <taxon>Metazoa</taxon>
        <taxon>Chordata</taxon>
        <taxon>Tunicata</taxon>
        <taxon>Appendicularia</taxon>
        <taxon>Copelata</taxon>
        <taxon>Oikopleuridae</taxon>
        <taxon>Oikopleura</taxon>
    </lineage>
</organism>
<feature type="compositionally biased region" description="Polar residues" evidence="1">
    <location>
        <begin position="18"/>
        <end position="32"/>
    </location>
</feature>
<feature type="compositionally biased region" description="Basic and acidic residues" evidence="1">
    <location>
        <begin position="33"/>
        <end position="50"/>
    </location>
</feature>
<feature type="region of interest" description="Disordered" evidence="1">
    <location>
        <begin position="1"/>
        <end position="113"/>
    </location>
</feature>
<feature type="compositionally biased region" description="Basic and acidic residues" evidence="1">
    <location>
        <begin position="70"/>
        <end position="104"/>
    </location>
</feature>
<dbReference type="Proteomes" id="UP001158576">
    <property type="component" value="Chromosome XSR"/>
</dbReference>
<gene>
    <name evidence="2" type="ORF">OKIOD_LOCUS5411</name>
</gene>
<protein>
    <submittedName>
        <fullName evidence="2">Oidioi.mRNA.OKI2018_I69.XSR.g13853.t1.cds</fullName>
    </submittedName>
</protein>
<dbReference type="EMBL" id="OU015569">
    <property type="protein sequence ID" value="CAG5094772.1"/>
    <property type="molecule type" value="Genomic_DNA"/>
</dbReference>
<keyword evidence="3" id="KW-1185">Reference proteome</keyword>
<evidence type="ECO:0000313" key="3">
    <source>
        <dbReference type="Proteomes" id="UP001158576"/>
    </source>
</evidence>
<sequence>MGSQQEKSQKSAEEIPNVQFQSKADSSQTETGSDVRELSQKMEELSSQEKPEEDDVICHDSQATKVTKKRPIDDNEKIHPTKTPHMEIKEETNKRPEKKAKQDDSSSSDDEGSDLVQRTFDVCACILDLLRKYDVPDRDRHEAISFIEKRIIELENFLEDRKDPRPIQRPCRVTAIDGHNACLLDLLEMQDELFQLRTKLTRSFQDIQACLSIYKATLTQLRKFNK</sequence>
<evidence type="ECO:0000313" key="2">
    <source>
        <dbReference type="EMBL" id="CAG5094772.1"/>
    </source>
</evidence>
<reference evidence="2 3" key="1">
    <citation type="submission" date="2021-04" db="EMBL/GenBank/DDBJ databases">
        <authorList>
            <person name="Bliznina A."/>
        </authorList>
    </citation>
    <scope>NUCLEOTIDE SEQUENCE [LARGE SCALE GENOMIC DNA]</scope>
</reference>
<proteinExistence type="predicted"/>
<name>A0ABN7S833_OIKDI</name>
<evidence type="ECO:0000256" key="1">
    <source>
        <dbReference type="SAM" id="MobiDB-lite"/>
    </source>
</evidence>